<protein>
    <submittedName>
        <fullName evidence="2">Uncharacterized protein</fullName>
    </submittedName>
</protein>
<keyword evidence="3" id="KW-1185">Reference proteome</keyword>
<dbReference type="RefSeq" id="WP_146307317.1">
    <property type="nucleotide sequence ID" value="NZ_VOHS01000034.1"/>
</dbReference>
<keyword evidence="1" id="KW-0472">Membrane</keyword>
<feature type="transmembrane region" description="Helical" evidence="1">
    <location>
        <begin position="186"/>
        <end position="205"/>
    </location>
</feature>
<evidence type="ECO:0000313" key="2">
    <source>
        <dbReference type="EMBL" id="TWV96279.1"/>
    </source>
</evidence>
<evidence type="ECO:0000313" key="3">
    <source>
        <dbReference type="Proteomes" id="UP000318815"/>
    </source>
</evidence>
<keyword evidence="1" id="KW-0812">Transmembrane</keyword>
<feature type="transmembrane region" description="Helical" evidence="1">
    <location>
        <begin position="43"/>
        <end position="63"/>
    </location>
</feature>
<feature type="transmembrane region" description="Helical" evidence="1">
    <location>
        <begin position="279"/>
        <end position="301"/>
    </location>
</feature>
<feature type="transmembrane region" description="Helical" evidence="1">
    <location>
        <begin position="12"/>
        <end position="31"/>
    </location>
</feature>
<dbReference type="Proteomes" id="UP000318815">
    <property type="component" value="Unassembled WGS sequence"/>
</dbReference>
<proteinExistence type="predicted"/>
<evidence type="ECO:0000256" key="1">
    <source>
        <dbReference type="SAM" id="Phobius"/>
    </source>
</evidence>
<dbReference type="OrthoDB" id="5936019at2"/>
<keyword evidence="1" id="KW-1133">Transmembrane helix</keyword>
<gene>
    <name evidence="2" type="ORF">FEF09_23185</name>
</gene>
<reference evidence="2 3" key="1">
    <citation type="submission" date="2019-08" db="EMBL/GenBank/DDBJ databases">
        <title>Whole genome sequencing of chitin degrading bacteria Chitinophaga pinensis YS16.</title>
        <authorList>
            <person name="Singh R.P."/>
            <person name="Manchanda G."/>
            <person name="Maurya I.K."/>
            <person name="Joshi N.K."/>
            <person name="Srivastava A.K."/>
        </authorList>
    </citation>
    <scope>NUCLEOTIDE SEQUENCE [LARGE SCALE GENOMIC DNA]</scope>
    <source>
        <strain evidence="2 3">YS-16</strain>
    </source>
</reference>
<feature type="transmembrane region" description="Helical" evidence="1">
    <location>
        <begin position="163"/>
        <end position="180"/>
    </location>
</feature>
<feature type="transmembrane region" description="Helical" evidence="1">
    <location>
        <begin position="217"/>
        <end position="242"/>
    </location>
</feature>
<dbReference type="AlphaFoldDB" id="A0A5C6LM43"/>
<name>A0A5C6LM43_9BACT</name>
<organism evidence="2 3">
    <name type="scientific">Chitinophaga pinensis</name>
    <dbReference type="NCBI Taxonomy" id="79329"/>
    <lineage>
        <taxon>Bacteria</taxon>
        <taxon>Pseudomonadati</taxon>
        <taxon>Bacteroidota</taxon>
        <taxon>Chitinophagia</taxon>
        <taxon>Chitinophagales</taxon>
        <taxon>Chitinophagaceae</taxon>
        <taxon>Chitinophaga</taxon>
    </lineage>
</organism>
<comment type="caution">
    <text evidence="2">The sequence shown here is derived from an EMBL/GenBank/DDBJ whole genome shotgun (WGS) entry which is preliminary data.</text>
</comment>
<accession>A0A5C6LM43</accession>
<dbReference type="EMBL" id="VOHS01000034">
    <property type="protein sequence ID" value="TWV96279.1"/>
    <property type="molecule type" value="Genomic_DNA"/>
</dbReference>
<feature type="transmembrane region" description="Helical" evidence="1">
    <location>
        <begin position="248"/>
        <end position="267"/>
    </location>
</feature>
<sequence>MKVFALSRGLKTLMYFLLAILLFTFVAIALGPFYDPKVDIPLIYLWPVCAIPIVLIICAFLQLEERVVLDKYSIRKESRLINREILLSNVKGYKADGNGIWIIPNTGKRIYMSKYMQGVSELEQWLSGRYPDINHMEEIAIYSEVTEHYDEQESAGRRKRAKIELRVLGVISCLLAIMTWRYNASFPWFGLVLFFCLPVSLYLTLRHKGFIQLIDNSAGGLPGSTFISFITAGGLLGGWYFIEITDYSEVWTTFAIIVAALALMMWECTRDFNRRRKRFYVSVTLLMVLFIANGFFLTIVLNRCLDTSAIVYYETGVKKKILTIDHYFVKSYHLDLEPWEHAPEGIYVNVKAPLYDKLNVNEKVGIYYHKGGLGIPWYEIGEKRKEEHP</sequence>